<gene>
    <name evidence="2" type="ORF">SCF082_LOCUS30452</name>
</gene>
<evidence type="ECO:0000256" key="1">
    <source>
        <dbReference type="SAM" id="MobiDB-lite"/>
    </source>
</evidence>
<dbReference type="EMBL" id="CAXAMM010025136">
    <property type="protein sequence ID" value="CAK9056525.1"/>
    <property type="molecule type" value="Genomic_DNA"/>
</dbReference>
<comment type="caution">
    <text evidence="2">The sequence shown here is derived from an EMBL/GenBank/DDBJ whole genome shotgun (WGS) entry which is preliminary data.</text>
</comment>
<protein>
    <submittedName>
        <fullName evidence="2">Uncharacterized protein</fullName>
    </submittedName>
</protein>
<sequence length="151" mass="16879">MAIATEPIDVEKNSETLSREMMEDSQDPNGWDDVAGEDVSSVLKLIEKIESADEENQESVSEATTDPDAENQCQQASESFEDARDRVERFERLRQSVADREATIPPDDPYWVTAFYQIMESLEGPCVNDMQRPISLVSGCSGTLAEGWVLQ</sequence>
<feature type="region of interest" description="Disordered" evidence="1">
    <location>
        <begin position="49"/>
        <end position="84"/>
    </location>
</feature>
<evidence type="ECO:0000313" key="2">
    <source>
        <dbReference type="EMBL" id="CAK9056525.1"/>
    </source>
</evidence>
<organism evidence="2 3">
    <name type="scientific">Durusdinium trenchii</name>
    <dbReference type="NCBI Taxonomy" id="1381693"/>
    <lineage>
        <taxon>Eukaryota</taxon>
        <taxon>Sar</taxon>
        <taxon>Alveolata</taxon>
        <taxon>Dinophyceae</taxon>
        <taxon>Suessiales</taxon>
        <taxon>Symbiodiniaceae</taxon>
        <taxon>Durusdinium</taxon>
    </lineage>
</organism>
<accession>A0ABP0N2P4</accession>
<feature type="compositionally biased region" description="Basic and acidic residues" evidence="1">
    <location>
        <begin position="9"/>
        <end position="22"/>
    </location>
</feature>
<evidence type="ECO:0000313" key="3">
    <source>
        <dbReference type="Proteomes" id="UP001642464"/>
    </source>
</evidence>
<dbReference type="Proteomes" id="UP001642464">
    <property type="component" value="Unassembled WGS sequence"/>
</dbReference>
<keyword evidence="3" id="KW-1185">Reference proteome</keyword>
<feature type="region of interest" description="Disordered" evidence="1">
    <location>
        <begin position="1"/>
        <end position="35"/>
    </location>
</feature>
<reference evidence="2 3" key="1">
    <citation type="submission" date="2024-02" db="EMBL/GenBank/DDBJ databases">
        <authorList>
            <person name="Chen Y."/>
            <person name="Shah S."/>
            <person name="Dougan E. K."/>
            <person name="Thang M."/>
            <person name="Chan C."/>
        </authorList>
    </citation>
    <scope>NUCLEOTIDE SEQUENCE [LARGE SCALE GENOMIC DNA]</scope>
</reference>
<proteinExistence type="predicted"/>
<feature type="non-terminal residue" evidence="2">
    <location>
        <position position="151"/>
    </location>
</feature>
<name>A0ABP0N2P4_9DINO</name>